<evidence type="ECO:0000256" key="1">
    <source>
        <dbReference type="ARBA" id="ARBA00022729"/>
    </source>
</evidence>
<evidence type="ECO:0000259" key="4">
    <source>
        <dbReference type="Pfam" id="PF02872"/>
    </source>
</evidence>
<feature type="domain" description="Calcineurin-like phosphoesterase" evidence="3">
    <location>
        <begin position="18"/>
        <end position="247"/>
    </location>
</feature>
<dbReference type="InterPro" id="IPR008334">
    <property type="entry name" value="5'-Nucleotdase_C"/>
</dbReference>
<dbReference type="GO" id="GO:0000166">
    <property type="term" value="F:nucleotide binding"/>
    <property type="evidence" value="ECO:0007669"/>
    <property type="project" value="UniProtKB-KW"/>
</dbReference>
<keyword evidence="2" id="KW-0547">Nucleotide-binding</keyword>
<name>A0A2R8AH06_9RHOB</name>
<evidence type="ECO:0000256" key="2">
    <source>
        <dbReference type="RuleBase" id="RU362119"/>
    </source>
</evidence>
<dbReference type="OrthoDB" id="9803927at2"/>
<dbReference type="Gene3D" id="3.60.21.10">
    <property type="match status" value="1"/>
</dbReference>
<dbReference type="PANTHER" id="PTHR11575">
    <property type="entry name" value="5'-NUCLEOTIDASE-RELATED"/>
    <property type="match status" value="1"/>
</dbReference>
<keyword evidence="6" id="KW-1185">Reference proteome</keyword>
<dbReference type="Pfam" id="PF02872">
    <property type="entry name" value="5_nucleotid_C"/>
    <property type="match status" value="1"/>
</dbReference>
<dbReference type="PRINTS" id="PR01607">
    <property type="entry name" value="APYRASEFAMLY"/>
</dbReference>
<evidence type="ECO:0000313" key="5">
    <source>
        <dbReference type="EMBL" id="SPF75137.1"/>
    </source>
</evidence>
<dbReference type="GO" id="GO:0016787">
    <property type="term" value="F:hydrolase activity"/>
    <property type="evidence" value="ECO:0007669"/>
    <property type="project" value="UniProtKB-KW"/>
</dbReference>
<keyword evidence="2" id="KW-0378">Hydrolase</keyword>
<dbReference type="InterPro" id="IPR029052">
    <property type="entry name" value="Metallo-depent_PP-like"/>
</dbReference>
<proteinExistence type="inferred from homology"/>
<dbReference type="InterPro" id="IPR004843">
    <property type="entry name" value="Calcineurin-like_PHP"/>
</dbReference>
<dbReference type="GO" id="GO:0009166">
    <property type="term" value="P:nucleotide catabolic process"/>
    <property type="evidence" value="ECO:0007669"/>
    <property type="project" value="InterPro"/>
</dbReference>
<organism evidence="5 6">
    <name type="scientific">Aliiroseovarius pelagivivens</name>
    <dbReference type="NCBI Taxonomy" id="1639690"/>
    <lineage>
        <taxon>Bacteria</taxon>
        <taxon>Pseudomonadati</taxon>
        <taxon>Pseudomonadota</taxon>
        <taxon>Alphaproteobacteria</taxon>
        <taxon>Rhodobacterales</taxon>
        <taxon>Paracoccaceae</taxon>
        <taxon>Aliiroseovarius</taxon>
    </lineage>
</organism>
<keyword evidence="1" id="KW-0732">Signal</keyword>
<dbReference type="Gene3D" id="3.90.780.10">
    <property type="entry name" value="5'-Nucleotidase, C-terminal domain"/>
    <property type="match status" value="1"/>
</dbReference>
<feature type="domain" description="5'-Nucleotidase C-terminal" evidence="4">
    <location>
        <begin position="385"/>
        <end position="528"/>
    </location>
</feature>
<dbReference type="AlphaFoldDB" id="A0A2R8AH06"/>
<reference evidence="5 6" key="1">
    <citation type="submission" date="2018-03" db="EMBL/GenBank/DDBJ databases">
        <authorList>
            <person name="Keele B.F."/>
        </authorList>
    </citation>
    <scope>NUCLEOTIDE SEQUENCE [LARGE SCALE GENOMIC DNA]</scope>
    <source>
        <strain evidence="5 6">CECT 8811</strain>
    </source>
</reference>
<dbReference type="SUPFAM" id="SSF55816">
    <property type="entry name" value="5'-nucleotidase (syn. UDP-sugar hydrolase), C-terminal domain"/>
    <property type="match status" value="1"/>
</dbReference>
<dbReference type="NCBIfam" id="NF006938">
    <property type="entry name" value="PRK09420.1"/>
    <property type="match status" value="1"/>
</dbReference>
<evidence type="ECO:0000313" key="6">
    <source>
        <dbReference type="Proteomes" id="UP000244911"/>
    </source>
</evidence>
<protein>
    <submittedName>
        <fullName evidence="5">Trifunctional nucleotide phosphoesterase protein YfkN</fullName>
    </submittedName>
</protein>
<sequence length="612" mass="66236">MRHFVQNPAADQGVRVSLRILATTDLHMNILPYDYHADRSVSGWGLSRTAQLIDAARDEVSNVILLDNGDSLYGSALGERLPSVARGAVHPMIRAMNHLNYDAMNLGNHDFDQGQDAVFQAIQGASFPVLTANAKLPEAAGTTGIAPYVLLPRQVEDDQGGVQTLTIGVIGFLPPNSLHQAQIGTTDILASARHFVPQMRAQGADVIIALAHSGLGAQDHSHDMENVLHPLSNVPGIDALIGGHAHQIFPENGAEVDGFLNGVPTVVPGFWGSHLGIIDLSITGHDGQWAVCHGSARLRSVSDGFSEHAPAKRSFEALFADLHNSTRAAMQARVGETVQPLNNYFTLAGADSATRLVQHAMLDHARLCQEVMGLTDIPVLAAGAAFKSGGFGGPDYYTALPAGVMTQRSLADLYMFPNSFALVKVTGEFLRNWLERSCSIFNQVSPGHKAVQLKDDGVPGYIHESVLGLTYQVDLSQPARFTPSGALRFADAGRITSLCHNGRAVQDDDQFLLATTDYRVLGGGNYPIPAPEDILPVAPIEIRELLMDYVANQDRIAFDANPIWKFQPIEGASIWFRSSPMGRDVVEEYPWLRLSELDPCDARGFTCYELTL</sequence>
<accession>A0A2R8AH06</accession>
<dbReference type="InterPro" id="IPR006179">
    <property type="entry name" value="5_nucleotidase/apyrase"/>
</dbReference>
<dbReference type="InterPro" id="IPR036907">
    <property type="entry name" value="5'-Nucleotdase_C_sf"/>
</dbReference>
<comment type="similarity">
    <text evidence="2">Belongs to the 5'-nucleotidase family.</text>
</comment>
<evidence type="ECO:0000259" key="3">
    <source>
        <dbReference type="Pfam" id="PF00149"/>
    </source>
</evidence>
<dbReference type="Pfam" id="PF00149">
    <property type="entry name" value="Metallophos"/>
    <property type="match status" value="1"/>
</dbReference>
<dbReference type="GO" id="GO:0030288">
    <property type="term" value="C:outer membrane-bounded periplasmic space"/>
    <property type="evidence" value="ECO:0007669"/>
    <property type="project" value="TreeGrafter"/>
</dbReference>
<dbReference type="Proteomes" id="UP000244911">
    <property type="component" value="Unassembled WGS sequence"/>
</dbReference>
<dbReference type="PANTHER" id="PTHR11575:SF6">
    <property type="entry name" value="2',3'-CYCLIC-NUCLEOTIDE 2'-PHOSPHODIESTERASE_3'-NUCLEOTIDASE"/>
    <property type="match status" value="1"/>
</dbReference>
<gene>
    <name evidence="5" type="primary">yfkN_1</name>
    <name evidence="5" type="ORF">ALP8811_00121</name>
</gene>
<dbReference type="SUPFAM" id="SSF56300">
    <property type="entry name" value="Metallo-dependent phosphatases"/>
    <property type="match status" value="1"/>
</dbReference>
<dbReference type="EMBL" id="OMOI01000001">
    <property type="protein sequence ID" value="SPF75137.1"/>
    <property type="molecule type" value="Genomic_DNA"/>
</dbReference>